<reference evidence="1" key="1">
    <citation type="submission" date="2020-08" db="EMBL/GenBank/DDBJ databases">
        <title>Multicomponent nature underlies the extraordinary mechanical properties of spider dragline silk.</title>
        <authorList>
            <person name="Kono N."/>
            <person name="Nakamura H."/>
            <person name="Mori M."/>
            <person name="Yoshida Y."/>
            <person name="Ohtoshi R."/>
            <person name="Malay A.D."/>
            <person name="Moran D.A.P."/>
            <person name="Tomita M."/>
            <person name="Numata K."/>
            <person name="Arakawa K."/>
        </authorList>
    </citation>
    <scope>NUCLEOTIDE SEQUENCE</scope>
</reference>
<organism evidence="1 2">
    <name type="scientific">Trichonephila clavipes</name>
    <name type="common">Golden silk orbweaver</name>
    <name type="synonym">Nephila clavipes</name>
    <dbReference type="NCBI Taxonomy" id="2585209"/>
    <lineage>
        <taxon>Eukaryota</taxon>
        <taxon>Metazoa</taxon>
        <taxon>Ecdysozoa</taxon>
        <taxon>Arthropoda</taxon>
        <taxon>Chelicerata</taxon>
        <taxon>Arachnida</taxon>
        <taxon>Araneae</taxon>
        <taxon>Araneomorphae</taxon>
        <taxon>Entelegynae</taxon>
        <taxon>Araneoidea</taxon>
        <taxon>Nephilidae</taxon>
        <taxon>Trichonephila</taxon>
    </lineage>
</organism>
<name>A0A8X6RNT6_TRICX</name>
<dbReference type="AlphaFoldDB" id="A0A8X6RNT6"/>
<evidence type="ECO:0000313" key="1">
    <source>
        <dbReference type="EMBL" id="GFX98951.1"/>
    </source>
</evidence>
<dbReference type="Proteomes" id="UP000887159">
    <property type="component" value="Unassembled WGS sequence"/>
</dbReference>
<gene>
    <name evidence="1" type="primary">X975_24051</name>
    <name evidence="1" type="ORF">TNCV_4301271</name>
</gene>
<protein>
    <submittedName>
        <fullName evidence="1">Transposable element P transposase</fullName>
    </submittedName>
</protein>
<dbReference type="PANTHER" id="PTHR48257:SF1">
    <property type="match status" value="1"/>
</dbReference>
<accession>A0A8X6RNT6</accession>
<dbReference type="EMBL" id="BMAU01021204">
    <property type="protein sequence ID" value="GFX98951.1"/>
    <property type="molecule type" value="Genomic_DNA"/>
</dbReference>
<proteinExistence type="predicted"/>
<comment type="caution">
    <text evidence="1">The sequence shown here is derived from an EMBL/GenBank/DDBJ whole genome shotgun (WGS) entry which is preliminary data.</text>
</comment>
<evidence type="ECO:0000313" key="2">
    <source>
        <dbReference type="Proteomes" id="UP000887159"/>
    </source>
</evidence>
<sequence>MDDDRFTFFSKFVQWLDCWKNLKRNKREGCLSEETFFALRHTVNTIPELIKYILTEHNFKYVLTGKFQTDNLEARFGQYRQMSGANYHVTVQEILQAEKKLRIKSVLTLHSDKYGTISL</sequence>
<dbReference type="PANTHER" id="PTHR48257">
    <property type="match status" value="1"/>
</dbReference>
<keyword evidence="2" id="KW-1185">Reference proteome</keyword>